<accession>A0A6C0K110</accession>
<dbReference type="AlphaFoldDB" id="A0A6C0K110"/>
<reference evidence="1" key="1">
    <citation type="journal article" date="2020" name="Nature">
        <title>Giant virus diversity and host interactions through global metagenomics.</title>
        <authorList>
            <person name="Schulz F."/>
            <person name="Roux S."/>
            <person name="Paez-Espino D."/>
            <person name="Jungbluth S."/>
            <person name="Walsh D.A."/>
            <person name="Denef V.J."/>
            <person name="McMahon K.D."/>
            <person name="Konstantinidis K.T."/>
            <person name="Eloe-Fadrosh E.A."/>
            <person name="Kyrpides N.C."/>
            <person name="Woyke T."/>
        </authorList>
    </citation>
    <scope>NUCLEOTIDE SEQUENCE</scope>
    <source>
        <strain evidence="1">GVMAG-S-1101164-164</strain>
    </source>
</reference>
<protein>
    <submittedName>
        <fullName evidence="1">Uncharacterized protein</fullName>
    </submittedName>
</protein>
<name>A0A6C0K110_9ZZZZ</name>
<evidence type="ECO:0000313" key="1">
    <source>
        <dbReference type="EMBL" id="QHU09734.1"/>
    </source>
</evidence>
<sequence>MDKTNLVLAFLAAAIIAGLLIHFNVSLPLPSQENFMQQSVGAPLSGSGMGPYDQVSIDGGFTGWASNEPHSAAPISAGPLAASADDNKLMHLVGNRVDSACCPAAFNTDTGCVCLTEQDKNFMAHRGGNRA</sequence>
<organism evidence="1">
    <name type="scientific">viral metagenome</name>
    <dbReference type="NCBI Taxonomy" id="1070528"/>
    <lineage>
        <taxon>unclassified sequences</taxon>
        <taxon>metagenomes</taxon>
        <taxon>organismal metagenomes</taxon>
    </lineage>
</organism>
<dbReference type="EMBL" id="MN740745">
    <property type="protein sequence ID" value="QHU09734.1"/>
    <property type="molecule type" value="Genomic_DNA"/>
</dbReference>
<proteinExistence type="predicted"/>